<evidence type="ECO:0000256" key="1">
    <source>
        <dbReference type="SAM" id="MobiDB-lite"/>
    </source>
</evidence>
<evidence type="ECO:0000313" key="2">
    <source>
        <dbReference type="EMBL" id="SNV42632.1"/>
    </source>
</evidence>
<protein>
    <submittedName>
        <fullName evidence="2">Uncharacterized protein</fullName>
    </submittedName>
</protein>
<organism evidence="2 3">
    <name type="scientific">Sphingobacterium mizutaii</name>
    <dbReference type="NCBI Taxonomy" id="1010"/>
    <lineage>
        <taxon>Bacteria</taxon>
        <taxon>Pseudomonadati</taxon>
        <taxon>Bacteroidota</taxon>
        <taxon>Sphingobacteriia</taxon>
        <taxon>Sphingobacteriales</taxon>
        <taxon>Sphingobacteriaceae</taxon>
        <taxon>Sphingobacterium</taxon>
    </lineage>
</organism>
<proteinExistence type="predicted"/>
<evidence type="ECO:0000313" key="3">
    <source>
        <dbReference type="Proteomes" id="UP000215355"/>
    </source>
</evidence>
<dbReference type="EMBL" id="LT906468">
    <property type="protein sequence ID" value="SNV42632.1"/>
    <property type="molecule type" value="Genomic_DNA"/>
</dbReference>
<dbReference type="KEGG" id="smiz:4412673_00679"/>
<reference evidence="2 3" key="1">
    <citation type="submission" date="2017-06" db="EMBL/GenBank/DDBJ databases">
        <authorList>
            <consortium name="Pathogen Informatics"/>
        </authorList>
    </citation>
    <scope>NUCLEOTIDE SEQUENCE [LARGE SCALE GENOMIC DNA]</scope>
    <source>
        <strain evidence="2 3">NCTC12149</strain>
    </source>
</reference>
<sequence>MGRFGLGCWGLNQDEWDGRMDQDLGMNQDEWDERMCQDRDLNQDSLRRRSGYGMRGWAKIFSEGREESRPGTGLMRQDH</sequence>
<accession>A0AAJ4X951</accession>
<name>A0AAJ4X951_9SPHI</name>
<dbReference type="AlphaFoldDB" id="A0AAJ4X951"/>
<gene>
    <name evidence="2" type="ORF">SAMEA4412673_00679</name>
</gene>
<feature type="region of interest" description="Disordered" evidence="1">
    <location>
        <begin position="60"/>
        <end position="79"/>
    </location>
</feature>
<dbReference type="Proteomes" id="UP000215355">
    <property type="component" value="Chromosome 1"/>
</dbReference>
<dbReference type="RefSeq" id="WP_093100775.1">
    <property type="nucleotide sequence ID" value="NZ_FNGK01000008.1"/>
</dbReference>